<dbReference type="Pfam" id="PF23559">
    <property type="entry name" value="WHD_DRP"/>
    <property type="match status" value="1"/>
</dbReference>
<dbReference type="GO" id="GO:0002758">
    <property type="term" value="P:innate immune response-activating signaling pathway"/>
    <property type="evidence" value="ECO:0007669"/>
    <property type="project" value="UniProtKB-ARBA"/>
</dbReference>
<feature type="compositionally biased region" description="Basic and acidic residues" evidence="4">
    <location>
        <begin position="137"/>
        <end position="147"/>
    </location>
</feature>
<dbReference type="InterPro" id="IPR032675">
    <property type="entry name" value="LRR_dom_sf"/>
</dbReference>
<dbReference type="Pfam" id="PF00931">
    <property type="entry name" value="NB-ARC"/>
    <property type="match status" value="1"/>
</dbReference>
<feature type="compositionally biased region" description="Basic and acidic residues" evidence="4">
    <location>
        <begin position="105"/>
        <end position="114"/>
    </location>
</feature>
<evidence type="ECO:0000256" key="2">
    <source>
        <dbReference type="ARBA" id="ARBA00022821"/>
    </source>
</evidence>
<dbReference type="FunFam" id="1.10.10.10:FF:000322">
    <property type="entry name" value="Probable disease resistance protein At1g63360"/>
    <property type="match status" value="1"/>
</dbReference>
<dbReference type="PRINTS" id="PR00364">
    <property type="entry name" value="DISEASERSIST"/>
</dbReference>
<dbReference type="PANTHER" id="PTHR23155:SF1094">
    <property type="entry name" value="OS11G0686400 PROTEIN"/>
    <property type="match status" value="1"/>
</dbReference>
<dbReference type="Pfam" id="PF13456">
    <property type="entry name" value="RVT_3"/>
    <property type="match status" value="1"/>
</dbReference>
<dbReference type="Gene3D" id="1.10.10.10">
    <property type="entry name" value="Winged helix-like DNA-binding domain superfamily/Winged helix DNA-binding domain"/>
    <property type="match status" value="1"/>
</dbReference>
<dbReference type="InterPro" id="IPR036388">
    <property type="entry name" value="WH-like_DNA-bd_sf"/>
</dbReference>
<reference evidence="6" key="1">
    <citation type="journal article" date="2013" name="Nature">
        <title>Draft genome of the wheat A-genome progenitor Triticum urartu.</title>
        <authorList>
            <person name="Ling H.Q."/>
            <person name="Zhao S."/>
            <person name="Liu D."/>
            <person name="Wang J."/>
            <person name="Sun H."/>
            <person name="Zhang C."/>
            <person name="Fan H."/>
            <person name="Li D."/>
            <person name="Dong L."/>
            <person name="Tao Y."/>
            <person name="Gao C."/>
            <person name="Wu H."/>
            <person name="Li Y."/>
            <person name="Cui Y."/>
            <person name="Guo X."/>
            <person name="Zheng S."/>
            <person name="Wang B."/>
            <person name="Yu K."/>
            <person name="Liang Q."/>
            <person name="Yang W."/>
            <person name="Lou X."/>
            <person name="Chen J."/>
            <person name="Feng M."/>
            <person name="Jian J."/>
            <person name="Zhang X."/>
            <person name="Luo G."/>
            <person name="Jiang Y."/>
            <person name="Liu J."/>
            <person name="Wang Z."/>
            <person name="Sha Y."/>
            <person name="Zhang B."/>
            <person name="Wu H."/>
            <person name="Tang D."/>
            <person name="Shen Q."/>
            <person name="Xue P."/>
            <person name="Zou S."/>
            <person name="Wang X."/>
            <person name="Liu X."/>
            <person name="Wang F."/>
            <person name="Yang Y."/>
            <person name="An X."/>
            <person name="Dong Z."/>
            <person name="Zhang K."/>
            <person name="Zhang X."/>
            <person name="Luo M.C."/>
            <person name="Dvorak J."/>
            <person name="Tong Y."/>
            <person name="Wang J."/>
            <person name="Yang H."/>
            <person name="Li Z."/>
            <person name="Wang D."/>
            <person name="Zhang A."/>
            <person name="Wang J."/>
        </authorList>
    </citation>
    <scope>NUCLEOTIDE SEQUENCE</scope>
</reference>
<dbReference type="eggNOG" id="KOG1603">
    <property type="taxonomic scope" value="Eukaryota"/>
</dbReference>
<dbReference type="Gene3D" id="3.30.70.100">
    <property type="match status" value="1"/>
</dbReference>
<dbReference type="GO" id="GO:0043531">
    <property type="term" value="F:ADP binding"/>
    <property type="evidence" value="ECO:0007669"/>
    <property type="project" value="InterPro"/>
</dbReference>
<proteinExistence type="predicted"/>
<sequence length="1218" mass="134710">MKVIAYSRSEISFLSDCALARFPDYACHLLSDGWMQKVVVKLDVQDDKQKQRALKAVSALHGIDQMEMSMQDQKMTIVGTADPVAVVGKLRKHFPTAQIVSVGPAKDEKKDGDKIVSVSPAKDEKKDGDKIISVGPAKDDKKKDAKQHPVYPPPPDPHPWRSVHSADKDNVAFLALSVKKNPGGGGSTLPAMADAGSSSSSLDVIYHPASLEAAMQAPVTVMLGPQMSEDEDASIMVRWWMKIVRELCYDADDHLDEVIDSDAGGGGPHHDLARAKDEFSGLLARAKDAAERRKCFEWSPPKAIKPADLGEAGVSCLTGRTKAGVVELPKKLVELLALDDDDADNQTLRVIPINGCAGVGKTTAARALYHRHGWKFQCRAFVTVPRNPDMRGFLTSMLSQLKAPRPHGFPDIPELIEGISKHLQGKRYFIIVDDLWTASVWNIISRAFPRGHYCSRIITTTEIDDVALACCSYDSDHIYKMEPLNDHDSRKLFFSRAFGSEEGCPTDIKEVSYEIISKCGGLPLAIVSIASLLASESIVARGKWKHIQDSLPSTFVGLKDVLNLLYNDLPPHLRTCLLYLSMYAQGRVIKKDELVKQWVVEGFLSDVGGRDTEEIAEDYFDELVSRGVVHAVDTGYNGKVLSCSVHHIVLDFIRQKSREQNFVITVDYFQSTLALPEKVRRLSVQFGGVRSAYIPESIITSQIRSLVFGGFIKCVPSIMDCGLLRVLILHIWADQSKKSFDLTRIRELFRLKYIKIECNITVKLPNNIQGLQHLETLQVDARLSAVPSDIVRLPRLLYLGLPSEADLPSDIRRLTSLRTLGYFDLSSNPADNVMDLGDLTNLWDLHLTCAKLHTDRLENNIKWLGLILGKIISLKCLTLAPAASSLDDTSTSSMGICFDGFIITYPPPTLQRLELSRQCCIFSTLPEWTGDLVNLRILKIAVGGLTVDDIHVLKGLPSLSALTLYIQSAPADRIIIDRGGFQLLTYFKFMDAAPCLSFVPGAMPKVQKLKLGFNSNKMEPNTFEIVGFCHLTDLTDICVKLGARNAEKFDIKAAESALEAAVRNPPNTPTISVQFDNLLETRLNMFTKGVKSAYRALMTQKERQAQALEKGQATGPSIDNQRMWNALWKLNVISKINTDAAVRQEEGTGGGGGVARSPSSFQGAWSKPYPGVTDHLIAEAMAVRDGVIFAKLRGFMRVVFEMDCLEVVNLWTNRHDSR</sequence>
<keyword evidence="1" id="KW-0677">Repeat</keyword>
<dbReference type="AlphaFoldDB" id="M7ZAA5"/>
<dbReference type="InterPro" id="IPR012337">
    <property type="entry name" value="RNaseH-like_sf"/>
</dbReference>
<protein>
    <submittedName>
        <fullName evidence="6">Disease resistance RPP13-like protein 4</fullName>
    </submittedName>
</protein>
<dbReference type="InterPro" id="IPR002182">
    <property type="entry name" value="NB-ARC"/>
</dbReference>
<dbReference type="GO" id="GO:0042742">
    <property type="term" value="P:defense response to bacterium"/>
    <property type="evidence" value="ECO:0007669"/>
    <property type="project" value="UniProtKB-ARBA"/>
</dbReference>
<dbReference type="eggNOG" id="KOG4658">
    <property type="taxonomic scope" value="Eukaryota"/>
</dbReference>
<dbReference type="PANTHER" id="PTHR23155">
    <property type="entry name" value="DISEASE RESISTANCE PROTEIN RP"/>
    <property type="match status" value="1"/>
</dbReference>
<feature type="compositionally biased region" description="Basic and acidic residues" evidence="4">
    <location>
        <begin position="121"/>
        <end position="130"/>
    </location>
</feature>
<accession>M7ZAA5</accession>
<dbReference type="InterPro" id="IPR042197">
    <property type="entry name" value="Apaf_helical"/>
</dbReference>
<dbReference type="Gene3D" id="3.80.10.10">
    <property type="entry name" value="Ribonuclease Inhibitor"/>
    <property type="match status" value="1"/>
</dbReference>
<evidence type="ECO:0000313" key="6">
    <source>
        <dbReference type="EMBL" id="EMS56997.1"/>
    </source>
</evidence>
<evidence type="ECO:0000256" key="1">
    <source>
        <dbReference type="ARBA" id="ARBA00022737"/>
    </source>
</evidence>
<dbReference type="SUPFAM" id="SSF52540">
    <property type="entry name" value="P-loop containing nucleoside triphosphate hydrolases"/>
    <property type="match status" value="1"/>
</dbReference>
<name>M7ZAA5_TRIUA</name>
<dbReference type="InterPro" id="IPR006121">
    <property type="entry name" value="HMA_dom"/>
</dbReference>
<dbReference type="GO" id="GO:0046872">
    <property type="term" value="F:metal ion binding"/>
    <property type="evidence" value="ECO:0007669"/>
    <property type="project" value="InterPro"/>
</dbReference>
<dbReference type="GO" id="GO:0009626">
    <property type="term" value="P:plant-type hypersensitive response"/>
    <property type="evidence" value="ECO:0007669"/>
    <property type="project" value="UniProtKB-ARBA"/>
</dbReference>
<dbReference type="SUPFAM" id="SSF53098">
    <property type="entry name" value="Ribonuclease H-like"/>
    <property type="match status" value="1"/>
</dbReference>
<dbReference type="STRING" id="4572.M7ZAA5"/>
<dbReference type="InterPro" id="IPR058922">
    <property type="entry name" value="WHD_DRP"/>
</dbReference>
<organism evidence="6">
    <name type="scientific">Triticum urartu</name>
    <name type="common">Red wild einkorn</name>
    <name type="synonym">Crithodium urartu</name>
    <dbReference type="NCBI Taxonomy" id="4572"/>
    <lineage>
        <taxon>Eukaryota</taxon>
        <taxon>Viridiplantae</taxon>
        <taxon>Streptophyta</taxon>
        <taxon>Embryophyta</taxon>
        <taxon>Tracheophyta</taxon>
        <taxon>Spermatophyta</taxon>
        <taxon>Magnoliopsida</taxon>
        <taxon>Liliopsida</taxon>
        <taxon>Poales</taxon>
        <taxon>Poaceae</taxon>
        <taxon>BOP clade</taxon>
        <taxon>Pooideae</taxon>
        <taxon>Triticodae</taxon>
        <taxon>Triticeae</taxon>
        <taxon>Triticinae</taxon>
        <taxon>Triticum</taxon>
    </lineage>
</organism>
<dbReference type="InterPro" id="IPR027417">
    <property type="entry name" value="P-loop_NTPase"/>
</dbReference>
<dbReference type="Gene3D" id="1.10.8.430">
    <property type="entry name" value="Helical domain of apoptotic protease-activating factors"/>
    <property type="match status" value="1"/>
</dbReference>
<evidence type="ECO:0000256" key="4">
    <source>
        <dbReference type="SAM" id="MobiDB-lite"/>
    </source>
</evidence>
<feature type="domain" description="HMA" evidence="5">
    <location>
        <begin position="35"/>
        <end position="102"/>
    </location>
</feature>
<dbReference type="InterPro" id="IPR055414">
    <property type="entry name" value="LRR_R13L4/SHOC2-like"/>
</dbReference>
<dbReference type="GO" id="GO:0004523">
    <property type="term" value="F:RNA-DNA hybrid ribonuclease activity"/>
    <property type="evidence" value="ECO:0007669"/>
    <property type="project" value="InterPro"/>
</dbReference>
<evidence type="ECO:0000259" key="5">
    <source>
        <dbReference type="PROSITE" id="PS50846"/>
    </source>
</evidence>
<dbReference type="SUPFAM" id="SSF52058">
    <property type="entry name" value="L domain-like"/>
    <property type="match status" value="1"/>
</dbReference>
<gene>
    <name evidence="6" type="ORF">TRIUR3_19521</name>
</gene>
<dbReference type="OMA" id="FNSNQWR"/>
<dbReference type="InterPro" id="IPR002156">
    <property type="entry name" value="RNaseH_domain"/>
</dbReference>
<dbReference type="GO" id="GO:0003676">
    <property type="term" value="F:nucleic acid binding"/>
    <property type="evidence" value="ECO:0007669"/>
    <property type="project" value="InterPro"/>
</dbReference>
<keyword evidence="3" id="KW-0175">Coiled coil</keyword>
<dbReference type="PROSITE" id="PS50846">
    <property type="entry name" value="HMA_2"/>
    <property type="match status" value="1"/>
</dbReference>
<keyword evidence="2" id="KW-0611">Plant defense</keyword>
<dbReference type="Gene3D" id="3.40.50.300">
    <property type="entry name" value="P-loop containing nucleotide triphosphate hydrolases"/>
    <property type="match status" value="1"/>
</dbReference>
<feature type="region of interest" description="Disordered" evidence="4">
    <location>
        <begin position="103"/>
        <end position="164"/>
    </location>
</feature>
<evidence type="ECO:0000256" key="3">
    <source>
        <dbReference type="ARBA" id="ARBA00023054"/>
    </source>
</evidence>
<dbReference type="InterPro" id="IPR036397">
    <property type="entry name" value="RNaseH_sf"/>
</dbReference>
<dbReference type="EMBL" id="KD151582">
    <property type="protein sequence ID" value="EMS56997.1"/>
    <property type="molecule type" value="Genomic_DNA"/>
</dbReference>
<dbReference type="Pfam" id="PF23598">
    <property type="entry name" value="LRR_14"/>
    <property type="match status" value="1"/>
</dbReference>
<dbReference type="InterPro" id="IPR044974">
    <property type="entry name" value="Disease_R_plants"/>
</dbReference>
<dbReference type="Gene3D" id="3.30.420.10">
    <property type="entry name" value="Ribonuclease H-like superfamily/Ribonuclease H"/>
    <property type="match status" value="1"/>
</dbReference>